<evidence type="ECO:0000256" key="1">
    <source>
        <dbReference type="SAM" id="MobiDB-lite"/>
    </source>
</evidence>
<dbReference type="EMBL" id="CM008053">
    <property type="protein sequence ID" value="PVH34471.1"/>
    <property type="molecule type" value="Genomic_DNA"/>
</dbReference>
<dbReference type="Gramene" id="PVH34471">
    <property type="protein sequence ID" value="PVH34471"/>
    <property type="gene ID" value="PAHAL_8G227200"/>
</dbReference>
<name>A0A2T8I9Z5_9POAL</name>
<organism evidence="2">
    <name type="scientific">Panicum hallii</name>
    <dbReference type="NCBI Taxonomy" id="206008"/>
    <lineage>
        <taxon>Eukaryota</taxon>
        <taxon>Viridiplantae</taxon>
        <taxon>Streptophyta</taxon>
        <taxon>Embryophyta</taxon>
        <taxon>Tracheophyta</taxon>
        <taxon>Spermatophyta</taxon>
        <taxon>Magnoliopsida</taxon>
        <taxon>Liliopsida</taxon>
        <taxon>Poales</taxon>
        <taxon>Poaceae</taxon>
        <taxon>PACMAD clade</taxon>
        <taxon>Panicoideae</taxon>
        <taxon>Panicodae</taxon>
        <taxon>Paniceae</taxon>
        <taxon>Panicinae</taxon>
        <taxon>Panicum</taxon>
        <taxon>Panicum sect. Panicum</taxon>
    </lineage>
</organism>
<feature type="region of interest" description="Disordered" evidence="1">
    <location>
        <begin position="1"/>
        <end position="97"/>
    </location>
</feature>
<dbReference type="Proteomes" id="UP000243499">
    <property type="component" value="Chromosome 8"/>
</dbReference>
<sequence>MSGHSSRALPPAIQTTMREPAACSPSRRRGSTASLDEEEISGKERGRGKRGTAWSAAVPLRRAARAPRADRRRKGITQRTSGVRRRAPASRGARTGLRSECFYKTPLNNFK</sequence>
<evidence type="ECO:0000313" key="2">
    <source>
        <dbReference type="EMBL" id="PVH34471.1"/>
    </source>
</evidence>
<feature type="compositionally biased region" description="Basic residues" evidence="1">
    <location>
        <begin position="62"/>
        <end position="88"/>
    </location>
</feature>
<reference evidence="2" key="1">
    <citation type="submission" date="2018-04" db="EMBL/GenBank/DDBJ databases">
        <title>WGS assembly of Panicum hallii.</title>
        <authorList>
            <person name="Lovell J."/>
            <person name="Jenkins J."/>
            <person name="Lowry D."/>
            <person name="Mamidi S."/>
            <person name="Sreedasyam A."/>
            <person name="Weng X."/>
            <person name="Barry K."/>
            <person name="Bonette J."/>
            <person name="Campitelli B."/>
            <person name="Daum C."/>
            <person name="Gordon S."/>
            <person name="Gould B."/>
            <person name="Lipzen A."/>
            <person name="Macqueen A."/>
            <person name="Palacio-Mejia J."/>
            <person name="Plott C."/>
            <person name="Shakirov E."/>
            <person name="Shu S."/>
            <person name="Yoshinaga Y."/>
            <person name="Zane M."/>
            <person name="Rokhsar D."/>
            <person name="Grimwood J."/>
            <person name="Schmutz J."/>
            <person name="Juenger T."/>
        </authorList>
    </citation>
    <scope>NUCLEOTIDE SEQUENCE [LARGE SCALE GENOMIC DNA]</scope>
    <source>
        <strain evidence="2">FIL2</strain>
    </source>
</reference>
<proteinExistence type="predicted"/>
<dbReference type="AlphaFoldDB" id="A0A2T8I9Z5"/>
<protein>
    <submittedName>
        <fullName evidence="2">Uncharacterized protein</fullName>
    </submittedName>
</protein>
<gene>
    <name evidence="2" type="ORF">PAHAL_8G227200</name>
</gene>
<accession>A0A2T8I9Z5</accession>